<dbReference type="Pfam" id="PF03370">
    <property type="entry name" value="CBM_21"/>
    <property type="match status" value="1"/>
</dbReference>
<dbReference type="InterPro" id="IPR038175">
    <property type="entry name" value="CBM21_dom_sf"/>
</dbReference>
<dbReference type="Ensembl" id="ENSCCRT00000151394.1">
    <property type="protein sequence ID" value="ENSCCRP00000181304.1"/>
    <property type="gene ID" value="ENSCCRG00000017211.2"/>
</dbReference>
<dbReference type="GO" id="GO:0005979">
    <property type="term" value="P:regulation of glycogen biosynthetic process"/>
    <property type="evidence" value="ECO:0007669"/>
    <property type="project" value="TreeGrafter"/>
</dbReference>
<sequence>MAQGHNGNFLTIPSQEGLFKTVRVERSDDNSNDEDEEETEEDVRLMPRSSPVPRKRGSSIADETAEYMRIRLVLTNRSVSFADSTGAELVDVRMFVPFDSDEEDDSRWEEEEARYRKAYREPTYRVWPEFQPLTGAELVLAVHSSKLEVESVTSVPDEPLSFEVLIRVLNISFHKSVYVRSTMDGWINHFDYPAEYVQGSNDGETDKFSVKLAFASPYLFNGARIDFVVRYETPDGEFWANNSGRNYSVTLLQSYEEDTVQTVTADTTELRGILKPPRYRDDIGYDDSNDGGDGMCSKCRPIAYLSQVKYKKYLPGLSFYVSGFSVIFSADLSNTKCEAAENQASFAQPVIVQPEIDIETAKNLSSSAESTRISSTAGCPQSTSDTPLGKPLALESMSSNNLPQTEESGLQPLTLSIPQSCSTQQFSEPQDQVYIVGPSLALPLPAVLKHHYDHPETAKDEFEDSSKPDQSPHSQKDDFHTEMLAQVPFELSQPSLAGFPDMPQILEEGMNNVKVGEDVVEKDATLADVLEEPSRNVEEKTGTCFHMLEEARQPPSSKEVHNATKDAEKLDLSEGLQHPLEEGIQEQKVELVSSVQVDTVKMIEVDNTKMDDEETDGLEASHLFPSNLGPTRLDKESQSLLIHPDSDKPANMKHQQEEELLLDPSMLASVHPKDPKLDHQTQVCIPEHPTSKPEKPELTSISETSSTAFDFQSSTVNTSAEDDLTFKGDEMSTAPYQMCKDPETQHTLPRPDTKLSPISKDQSEVSLDTCLMVSATFFSAVICLAVGIQEPSVFLCVGLFLVSLWF</sequence>
<reference evidence="3" key="2">
    <citation type="submission" date="2025-09" db="UniProtKB">
        <authorList>
            <consortium name="Ensembl"/>
        </authorList>
    </citation>
    <scope>IDENTIFICATION</scope>
</reference>
<feature type="region of interest" description="Disordered" evidence="1">
    <location>
        <begin position="457"/>
        <end position="476"/>
    </location>
</feature>
<dbReference type="GO" id="GO:0008157">
    <property type="term" value="F:protein phosphatase 1 binding"/>
    <property type="evidence" value="ECO:0007669"/>
    <property type="project" value="TreeGrafter"/>
</dbReference>
<dbReference type="Proteomes" id="UP001108240">
    <property type="component" value="Unplaced"/>
</dbReference>
<feature type="compositionally biased region" description="Acidic residues" evidence="1">
    <location>
        <begin position="30"/>
        <end position="41"/>
    </location>
</feature>
<name>A0A9J8DGF6_CYPCA</name>
<evidence type="ECO:0000313" key="4">
    <source>
        <dbReference type="Proteomes" id="UP001108240"/>
    </source>
</evidence>
<protein>
    <submittedName>
        <fullName evidence="3">Si:ch211-167b20.8</fullName>
    </submittedName>
</protein>
<dbReference type="InterPro" id="IPR050782">
    <property type="entry name" value="PP1_regulatory_subunit_3"/>
</dbReference>
<dbReference type="AlphaFoldDB" id="A0A9J8DGF6"/>
<dbReference type="PANTHER" id="PTHR12307">
    <property type="entry name" value="PROTEIN PHOSPHATASE 1 REGULATORY SUBUNIT"/>
    <property type="match status" value="1"/>
</dbReference>
<dbReference type="InterPro" id="IPR005036">
    <property type="entry name" value="CBM21_dom"/>
</dbReference>
<proteinExistence type="predicted"/>
<dbReference type="GO" id="GO:2001069">
    <property type="term" value="F:glycogen binding"/>
    <property type="evidence" value="ECO:0007669"/>
    <property type="project" value="TreeGrafter"/>
</dbReference>
<evidence type="ECO:0000313" key="3">
    <source>
        <dbReference type="Ensembl" id="ENSCCRP00000181304.1"/>
    </source>
</evidence>
<dbReference type="GeneTree" id="ENSGT00940000157682"/>
<feature type="region of interest" description="Disordered" evidence="1">
    <location>
        <begin position="363"/>
        <end position="408"/>
    </location>
</feature>
<feature type="region of interest" description="Disordered" evidence="1">
    <location>
        <begin position="741"/>
        <end position="760"/>
    </location>
</feature>
<organism evidence="3 4">
    <name type="scientific">Cyprinus carpio carpio</name>
    <dbReference type="NCBI Taxonomy" id="630221"/>
    <lineage>
        <taxon>Eukaryota</taxon>
        <taxon>Metazoa</taxon>
        <taxon>Chordata</taxon>
        <taxon>Craniata</taxon>
        <taxon>Vertebrata</taxon>
        <taxon>Euteleostomi</taxon>
        <taxon>Actinopterygii</taxon>
        <taxon>Neopterygii</taxon>
        <taxon>Teleostei</taxon>
        <taxon>Ostariophysi</taxon>
        <taxon>Cypriniformes</taxon>
        <taxon>Cyprinidae</taxon>
        <taxon>Cyprininae</taxon>
        <taxon>Cyprinus</taxon>
    </lineage>
</organism>
<reference evidence="3" key="1">
    <citation type="submission" date="2025-08" db="UniProtKB">
        <authorList>
            <consortium name="Ensembl"/>
        </authorList>
    </citation>
    <scope>IDENTIFICATION</scope>
</reference>
<dbReference type="PROSITE" id="PS51159">
    <property type="entry name" value="CBM21"/>
    <property type="match status" value="1"/>
</dbReference>
<keyword evidence="4" id="KW-1185">Reference proteome</keyword>
<feature type="compositionally biased region" description="Basic and acidic residues" evidence="1">
    <location>
        <begin position="457"/>
        <end position="467"/>
    </location>
</feature>
<evidence type="ECO:0000256" key="1">
    <source>
        <dbReference type="SAM" id="MobiDB-lite"/>
    </source>
</evidence>
<dbReference type="GO" id="GO:0000164">
    <property type="term" value="C:protein phosphatase type 1 complex"/>
    <property type="evidence" value="ECO:0007669"/>
    <property type="project" value="TreeGrafter"/>
</dbReference>
<feature type="compositionally biased region" description="Low complexity" evidence="1">
    <location>
        <begin position="365"/>
        <end position="377"/>
    </location>
</feature>
<feature type="domain" description="CBM21" evidence="2">
    <location>
        <begin position="141"/>
        <end position="250"/>
    </location>
</feature>
<dbReference type="Gene3D" id="2.60.40.2440">
    <property type="entry name" value="Carbohydrate binding type-21 domain"/>
    <property type="match status" value="1"/>
</dbReference>
<accession>A0A9J8DGF6</accession>
<feature type="region of interest" description="Disordered" evidence="1">
    <location>
        <begin position="608"/>
        <end position="632"/>
    </location>
</feature>
<feature type="region of interest" description="Disordered" evidence="1">
    <location>
        <begin position="23"/>
        <end position="59"/>
    </location>
</feature>
<feature type="compositionally biased region" description="Basic and acidic residues" evidence="1">
    <location>
        <begin position="741"/>
        <end position="753"/>
    </location>
</feature>
<dbReference type="PANTHER" id="PTHR12307:SF40">
    <property type="entry name" value="PROTEIN PHOSPHATASE 1 REGULATORY SUBUNIT 3F"/>
    <property type="match status" value="1"/>
</dbReference>
<feature type="region of interest" description="Disordered" evidence="1">
    <location>
        <begin position="680"/>
        <end position="703"/>
    </location>
</feature>
<dbReference type="OMA" id="DECEAPE"/>
<feature type="compositionally biased region" description="Polar residues" evidence="1">
    <location>
        <begin position="396"/>
        <end position="408"/>
    </location>
</feature>
<evidence type="ECO:0000259" key="2">
    <source>
        <dbReference type="PROSITE" id="PS51159"/>
    </source>
</evidence>